<evidence type="ECO:0000313" key="2">
    <source>
        <dbReference type="EMBL" id="KAA0194202.1"/>
    </source>
</evidence>
<reference evidence="2" key="1">
    <citation type="submission" date="2019-05" db="EMBL/GenBank/DDBJ databases">
        <title>Annotation for the trematode Fasciolopsis buski.</title>
        <authorList>
            <person name="Choi Y.-J."/>
        </authorList>
    </citation>
    <scope>NUCLEOTIDE SEQUENCE</scope>
    <source>
        <strain evidence="2">HT</strain>
        <tissue evidence="2">Whole worm</tissue>
    </source>
</reference>
<evidence type="ECO:0000256" key="1">
    <source>
        <dbReference type="SAM" id="SignalP"/>
    </source>
</evidence>
<proteinExistence type="predicted"/>
<gene>
    <name evidence="2" type="ORF">FBUS_06156</name>
</gene>
<feature type="signal peptide" evidence="1">
    <location>
        <begin position="1"/>
        <end position="24"/>
    </location>
</feature>
<sequence length="311" mass="35055">MSEHKTLALFTSSVLFLFLLVCRCCPNGMFDFGGVCMLMVQMKSNYCVAHQYCESVSKETGLSLFMPGSNASRITNYLPAGSFAFTGISKLLNRTATDISAGWRYSDPGWSSAVTRPGDTIIQWDKSQTPLPAHTVGVVSSAGMKTSYQKNELVDYVFCELSNYVKNPITDPLLLNWPNGQNSVFIGDNLEAGCFDASTVLTLFDCCDTILDNLPIAESVLQYIVIRVPNFGNLFEVNRNRRFAVDTCSPHSFHYNVRCFYFSCRSRQACRAFYYQFETGKCWISLYVDSLLPSILSTTDGKWWRFGRPMW</sequence>
<protein>
    <submittedName>
        <fullName evidence="2">Uncharacterized protein</fullName>
    </submittedName>
</protein>
<dbReference type="InterPro" id="IPR016187">
    <property type="entry name" value="CTDL_fold"/>
</dbReference>
<organism evidence="2 3">
    <name type="scientific">Fasciolopsis buskii</name>
    <dbReference type="NCBI Taxonomy" id="27845"/>
    <lineage>
        <taxon>Eukaryota</taxon>
        <taxon>Metazoa</taxon>
        <taxon>Spiralia</taxon>
        <taxon>Lophotrochozoa</taxon>
        <taxon>Platyhelminthes</taxon>
        <taxon>Trematoda</taxon>
        <taxon>Digenea</taxon>
        <taxon>Plagiorchiida</taxon>
        <taxon>Echinostomata</taxon>
        <taxon>Echinostomatoidea</taxon>
        <taxon>Fasciolidae</taxon>
        <taxon>Fasciolopsis</taxon>
    </lineage>
</organism>
<dbReference type="Proteomes" id="UP000728185">
    <property type="component" value="Unassembled WGS sequence"/>
</dbReference>
<name>A0A8E0VKT9_9TREM</name>
<dbReference type="SUPFAM" id="SSF56436">
    <property type="entry name" value="C-type lectin-like"/>
    <property type="match status" value="1"/>
</dbReference>
<evidence type="ECO:0000313" key="3">
    <source>
        <dbReference type="Proteomes" id="UP000728185"/>
    </source>
</evidence>
<dbReference type="EMBL" id="LUCM01004543">
    <property type="protein sequence ID" value="KAA0194202.1"/>
    <property type="molecule type" value="Genomic_DNA"/>
</dbReference>
<keyword evidence="3" id="KW-1185">Reference proteome</keyword>
<dbReference type="AlphaFoldDB" id="A0A8E0VKT9"/>
<feature type="chain" id="PRO_5034824170" evidence="1">
    <location>
        <begin position="25"/>
        <end position="311"/>
    </location>
</feature>
<accession>A0A8E0VKT9</accession>
<keyword evidence="1" id="KW-0732">Signal</keyword>
<comment type="caution">
    <text evidence="2">The sequence shown here is derived from an EMBL/GenBank/DDBJ whole genome shotgun (WGS) entry which is preliminary data.</text>
</comment>